<reference evidence="2" key="2">
    <citation type="journal article" date="2015" name="Fish Shellfish Immunol.">
        <title>Early steps in the European eel (Anguilla anguilla)-Vibrio vulnificus interaction in the gills: Role of the RtxA13 toxin.</title>
        <authorList>
            <person name="Callol A."/>
            <person name="Pajuelo D."/>
            <person name="Ebbesson L."/>
            <person name="Teles M."/>
            <person name="MacKenzie S."/>
            <person name="Amaro C."/>
        </authorList>
    </citation>
    <scope>NUCLEOTIDE SEQUENCE</scope>
</reference>
<evidence type="ECO:0000256" key="1">
    <source>
        <dbReference type="SAM" id="SignalP"/>
    </source>
</evidence>
<keyword evidence="1" id="KW-0732">Signal</keyword>
<feature type="signal peptide" evidence="1">
    <location>
        <begin position="1"/>
        <end position="17"/>
    </location>
</feature>
<dbReference type="EMBL" id="GBXM01031935">
    <property type="protein sequence ID" value="JAH76642.1"/>
    <property type="molecule type" value="Transcribed_RNA"/>
</dbReference>
<feature type="chain" id="PRO_5002433689" evidence="1">
    <location>
        <begin position="18"/>
        <end position="43"/>
    </location>
</feature>
<organism evidence="2">
    <name type="scientific">Anguilla anguilla</name>
    <name type="common">European freshwater eel</name>
    <name type="synonym">Muraena anguilla</name>
    <dbReference type="NCBI Taxonomy" id="7936"/>
    <lineage>
        <taxon>Eukaryota</taxon>
        <taxon>Metazoa</taxon>
        <taxon>Chordata</taxon>
        <taxon>Craniata</taxon>
        <taxon>Vertebrata</taxon>
        <taxon>Euteleostomi</taxon>
        <taxon>Actinopterygii</taxon>
        <taxon>Neopterygii</taxon>
        <taxon>Teleostei</taxon>
        <taxon>Anguilliformes</taxon>
        <taxon>Anguillidae</taxon>
        <taxon>Anguilla</taxon>
    </lineage>
</organism>
<evidence type="ECO:0000313" key="2">
    <source>
        <dbReference type="EMBL" id="JAH76642.1"/>
    </source>
</evidence>
<proteinExistence type="predicted"/>
<name>A0A0E9VEZ4_ANGAN</name>
<sequence length="43" mass="4761">MVWKCSLTVSLWGAAWETVNIATGLGDAHNRIALAKVIMKKYL</sequence>
<accession>A0A0E9VEZ4</accession>
<dbReference type="AlphaFoldDB" id="A0A0E9VEZ4"/>
<reference evidence="2" key="1">
    <citation type="submission" date="2014-11" db="EMBL/GenBank/DDBJ databases">
        <authorList>
            <person name="Amaro Gonzalez C."/>
        </authorList>
    </citation>
    <scope>NUCLEOTIDE SEQUENCE</scope>
</reference>
<protein>
    <submittedName>
        <fullName evidence="2">Uncharacterized protein</fullName>
    </submittedName>
</protein>